<dbReference type="InterPro" id="IPR046357">
    <property type="entry name" value="PPIase_dom_sf"/>
</dbReference>
<dbReference type="SUPFAM" id="SSF54534">
    <property type="entry name" value="FKBP-like"/>
    <property type="match status" value="1"/>
</dbReference>
<dbReference type="InterPro" id="IPR052029">
    <property type="entry name" value="PpiD_chaperone"/>
</dbReference>
<dbReference type="Pfam" id="PF00639">
    <property type="entry name" value="Rotamase"/>
    <property type="match status" value="1"/>
</dbReference>
<evidence type="ECO:0000256" key="6">
    <source>
        <dbReference type="ARBA" id="ARBA00023136"/>
    </source>
</evidence>
<dbReference type="EMBL" id="JBHRYB010000005">
    <property type="protein sequence ID" value="MFC3680086.1"/>
    <property type="molecule type" value="Genomic_DNA"/>
</dbReference>
<comment type="similarity">
    <text evidence="8">Belongs to the PpiD chaperone family.</text>
</comment>
<evidence type="ECO:0000256" key="12">
    <source>
        <dbReference type="SAM" id="Phobius"/>
    </source>
</evidence>
<dbReference type="Gene3D" id="3.10.50.40">
    <property type="match status" value="1"/>
</dbReference>
<evidence type="ECO:0000313" key="14">
    <source>
        <dbReference type="EMBL" id="MFC3680086.1"/>
    </source>
</evidence>
<dbReference type="PROSITE" id="PS50198">
    <property type="entry name" value="PPIC_PPIASE_2"/>
    <property type="match status" value="1"/>
</dbReference>
<dbReference type="InterPro" id="IPR027304">
    <property type="entry name" value="Trigger_fact/SurA_dom_sf"/>
</dbReference>
<evidence type="ECO:0000259" key="13">
    <source>
        <dbReference type="PROSITE" id="PS50198"/>
    </source>
</evidence>
<comment type="subcellular location">
    <subcellularLocation>
        <location evidence="1">Cell inner membrane</location>
        <topology evidence="1">Single-pass type II membrane protein</topology>
        <orientation evidence="1">Periplasmic side</orientation>
    </subcellularLocation>
</comment>
<accession>A0ABV7VU51</accession>
<evidence type="ECO:0000256" key="2">
    <source>
        <dbReference type="ARBA" id="ARBA00022475"/>
    </source>
</evidence>
<dbReference type="PANTHER" id="PTHR47529:SF1">
    <property type="entry name" value="PERIPLASMIC CHAPERONE PPID"/>
    <property type="match status" value="1"/>
</dbReference>
<organism evidence="14 15">
    <name type="scientific">Bacterioplanoides pacificum</name>
    <dbReference type="NCBI Taxonomy" id="1171596"/>
    <lineage>
        <taxon>Bacteria</taxon>
        <taxon>Pseudomonadati</taxon>
        <taxon>Pseudomonadota</taxon>
        <taxon>Gammaproteobacteria</taxon>
        <taxon>Oceanospirillales</taxon>
        <taxon>Oceanospirillaceae</taxon>
        <taxon>Bacterioplanoides</taxon>
    </lineage>
</organism>
<keyword evidence="11" id="KW-0697">Rotamase</keyword>
<keyword evidence="4 12" id="KW-0812">Transmembrane</keyword>
<comment type="caution">
    <text evidence="14">The sequence shown here is derived from an EMBL/GenBank/DDBJ whole genome shotgun (WGS) entry which is preliminary data.</text>
</comment>
<protein>
    <recommendedName>
        <fullName evidence="9">Periplasmic chaperone PpiD</fullName>
    </recommendedName>
    <alternativeName>
        <fullName evidence="10">Periplasmic folding chaperone</fullName>
    </alternativeName>
</protein>
<sequence>MLQTMRDNAQGMIAKVIVFFIILVFALWGVESIVSLGGGEQPEVSVGDKEISEIEIVRLVEQQKNNLRRQFGEQYNEDLFNEGFLRQSAVEQLINQKVALVQAEKLGLHAATQAIDEQIVAMPAFQLDGKFSKEQFQNILRMNGWTPLSFRADLASDLKVTQARAAFVLSALETPFNVQLQEALNNEERTFRFTEITTEDQKANVELSDEDIVAHYDETKERYRTEEQVAVEYVELKRRSLAETQEVSDEDIQLAYDDYIAAAREDEQRAASHILIEVNDERSDADAAALAADIRQRLDQGEEFSELAKQYSDDIGTKNQGGDLGLNTRGAFVEEFEQALYALQQDEVSQPVKTEFGYHLIRLDAVKADEVDSLESIKDKLIADIQDQKAAAEFAALQQELSNVAFSAENITEVAEMMSLPVAQSALFSRQGGEGIAVNADVRKMAFEDDILLDREVSKLVETAEGALVFAVTQHQPSEIKPLEQVKELVVASLTEKKAAQQAEQLAEAIRSGEQQAEWQQLTVKFSDTSEAPRAVQQKAFELNAGSSELVATPGGYSVVELTSVNNKAWQDMQLSEELVETGRAQQSRADMVSYQSWAKNNVEINRSGS</sequence>
<keyword evidence="15" id="KW-1185">Reference proteome</keyword>
<evidence type="ECO:0000256" key="5">
    <source>
        <dbReference type="ARBA" id="ARBA00022989"/>
    </source>
</evidence>
<keyword evidence="11" id="KW-0413">Isomerase</keyword>
<name>A0ABV7VU51_9GAMM</name>
<dbReference type="Proteomes" id="UP001595722">
    <property type="component" value="Unassembled WGS sequence"/>
</dbReference>
<dbReference type="InterPro" id="IPR000297">
    <property type="entry name" value="PPIase_PpiC"/>
</dbReference>
<reference evidence="15" key="1">
    <citation type="journal article" date="2019" name="Int. J. Syst. Evol. Microbiol.">
        <title>The Global Catalogue of Microorganisms (GCM) 10K type strain sequencing project: providing services to taxonomists for standard genome sequencing and annotation.</title>
        <authorList>
            <consortium name="The Broad Institute Genomics Platform"/>
            <consortium name="The Broad Institute Genome Sequencing Center for Infectious Disease"/>
            <person name="Wu L."/>
            <person name="Ma J."/>
        </authorList>
    </citation>
    <scope>NUCLEOTIDE SEQUENCE [LARGE SCALE GENOMIC DNA]</scope>
    <source>
        <strain evidence="15">KCTC 42424</strain>
    </source>
</reference>
<evidence type="ECO:0000256" key="7">
    <source>
        <dbReference type="ARBA" id="ARBA00023186"/>
    </source>
</evidence>
<keyword evidence="7" id="KW-0143">Chaperone</keyword>
<evidence type="ECO:0000256" key="4">
    <source>
        <dbReference type="ARBA" id="ARBA00022692"/>
    </source>
</evidence>
<dbReference type="InterPro" id="IPR023058">
    <property type="entry name" value="PPIase_PpiC_CS"/>
</dbReference>
<keyword evidence="6 12" id="KW-0472">Membrane</keyword>
<dbReference type="PROSITE" id="PS01096">
    <property type="entry name" value="PPIC_PPIASE_1"/>
    <property type="match status" value="1"/>
</dbReference>
<evidence type="ECO:0000256" key="3">
    <source>
        <dbReference type="ARBA" id="ARBA00022519"/>
    </source>
</evidence>
<feature type="domain" description="PpiC" evidence="13">
    <location>
        <begin position="266"/>
        <end position="365"/>
    </location>
</feature>
<dbReference type="RefSeq" id="WP_376865926.1">
    <property type="nucleotide sequence ID" value="NZ_JBHRYB010000005.1"/>
</dbReference>
<proteinExistence type="inferred from homology"/>
<keyword evidence="3" id="KW-0997">Cell inner membrane</keyword>
<evidence type="ECO:0000256" key="8">
    <source>
        <dbReference type="ARBA" id="ARBA00038408"/>
    </source>
</evidence>
<keyword evidence="5 12" id="KW-1133">Transmembrane helix</keyword>
<keyword evidence="2" id="KW-1003">Cell membrane</keyword>
<dbReference type="PANTHER" id="PTHR47529">
    <property type="entry name" value="PEPTIDYL-PROLYL CIS-TRANS ISOMERASE D"/>
    <property type="match status" value="1"/>
</dbReference>
<evidence type="ECO:0000256" key="1">
    <source>
        <dbReference type="ARBA" id="ARBA00004382"/>
    </source>
</evidence>
<feature type="transmembrane region" description="Helical" evidence="12">
    <location>
        <begin position="12"/>
        <end position="30"/>
    </location>
</feature>
<evidence type="ECO:0000256" key="10">
    <source>
        <dbReference type="ARBA" id="ARBA00042775"/>
    </source>
</evidence>
<dbReference type="Pfam" id="PF13624">
    <property type="entry name" value="SurA_N_3"/>
    <property type="match status" value="1"/>
</dbReference>
<dbReference type="SUPFAM" id="SSF109998">
    <property type="entry name" value="Triger factor/SurA peptide-binding domain-like"/>
    <property type="match status" value="1"/>
</dbReference>
<evidence type="ECO:0000313" key="15">
    <source>
        <dbReference type="Proteomes" id="UP001595722"/>
    </source>
</evidence>
<evidence type="ECO:0000256" key="11">
    <source>
        <dbReference type="PROSITE-ProRule" id="PRU00278"/>
    </source>
</evidence>
<dbReference type="Gene3D" id="1.10.4030.10">
    <property type="entry name" value="Porin chaperone SurA, peptide-binding domain"/>
    <property type="match status" value="1"/>
</dbReference>
<evidence type="ECO:0000256" key="9">
    <source>
        <dbReference type="ARBA" id="ARBA00040743"/>
    </source>
</evidence>
<gene>
    <name evidence="14" type="ORF">ACFOMG_08170</name>
</gene>